<name>A0A084JF84_9CLOT</name>
<evidence type="ECO:0000259" key="1">
    <source>
        <dbReference type="Pfam" id="PF14393"/>
    </source>
</evidence>
<evidence type="ECO:0000313" key="3">
    <source>
        <dbReference type="Proteomes" id="UP000028542"/>
    </source>
</evidence>
<dbReference type="Pfam" id="PF14393">
    <property type="entry name" value="DUF4422"/>
    <property type="match status" value="1"/>
</dbReference>
<comment type="caution">
    <text evidence="2">The sequence shown here is derived from an EMBL/GenBank/DDBJ whole genome shotgun (WGS) entry which is preliminary data.</text>
</comment>
<accession>A0A084JF84</accession>
<keyword evidence="3" id="KW-1185">Reference proteome</keyword>
<reference evidence="2 3" key="1">
    <citation type="submission" date="2014-07" db="EMBL/GenBank/DDBJ databases">
        <title>Draft genome of Clostridium sulfidigenes 113A isolated from sediments associated with methane hydrate from Krishna Godavari basin.</title>
        <authorList>
            <person name="Honkalas V.S."/>
            <person name="Dabir A.P."/>
            <person name="Arora P."/>
            <person name="Dhakephalkar P.K."/>
        </authorList>
    </citation>
    <scope>NUCLEOTIDE SEQUENCE [LARGE SCALE GENOMIC DNA]</scope>
    <source>
        <strain evidence="2 3">113A</strain>
    </source>
</reference>
<dbReference type="RefSeq" id="WP_035130889.1">
    <property type="nucleotide sequence ID" value="NZ_JPMD01000010.1"/>
</dbReference>
<dbReference type="InterPro" id="IPR025536">
    <property type="entry name" value="DUF4422"/>
</dbReference>
<gene>
    <name evidence="2" type="ORF">IO99_04950</name>
</gene>
<protein>
    <submittedName>
        <fullName evidence="2">Exopolysaccharide biosynthesis protein</fullName>
    </submittedName>
</protein>
<dbReference type="STRING" id="318464.IO99_04950"/>
<evidence type="ECO:0000313" key="2">
    <source>
        <dbReference type="EMBL" id="KEZ87618.1"/>
    </source>
</evidence>
<dbReference type="eggNOG" id="COG1442">
    <property type="taxonomic scope" value="Bacteria"/>
</dbReference>
<feature type="domain" description="DUF4422" evidence="1">
    <location>
        <begin position="4"/>
        <end position="225"/>
    </location>
</feature>
<dbReference type="AlphaFoldDB" id="A0A084JF84"/>
<proteinExistence type="predicted"/>
<organism evidence="2 3">
    <name type="scientific">Clostridium sulfidigenes</name>
    <dbReference type="NCBI Taxonomy" id="318464"/>
    <lineage>
        <taxon>Bacteria</taxon>
        <taxon>Bacillati</taxon>
        <taxon>Bacillota</taxon>
        <taxon>Clostridia</taxon>
        <taxon>Eubacteriales</taxon>
        <taxon>Clostridiaceae</taxon>
        <taxon>Clostridium</taxon>
    </lineage>
</organism>
<dbReference type="Proteomes" id="UP000028542">
    <property type="component" value="Unassembled WGS sequence"/>
</dbReference>
<dbReference type="EMBL" id="JPMD01000010">
    <property type="protein sequence ID" value="KEZ87618.1"/>
    <property type="molecule type" value="Genomic_DNA"/>
</dbReference>
<sequence length="256" mass="30827">MDIRVYVATHKNYKMPLEKMYIPLHVGREGKNDLGYLGDNTGDNISIKNSNYCELTGLYWVYKNIDCEYIGLSHYRRYFTVKPLVNRVLSKDDKFSLIIKEEEALQLLKDADIVLPSKRNYYIETVESHYKNAHHIEDLNKVREIIKEYHSEYTESFNEVMGGKKLYLYNMFIMKKKDFDEYCKWLFDILFKLESQIDISNYDNYQSRIFGFLSERLFNVWIKKHNLKIKEIPVINMEGINWWNKGINFLKRKFIK</sequence>